<comment type="subcellular location">
    <subcellularLocation>
        <location evidence="8">Cytoplasm</location>
    </subcellularLocation>
</comment>
<comment type="pathway">
    <text evidence="1 8">Cofactor biosynthesis; (R)-pantothenate biosynthesis; (R)-pantothenate from (R)-pantoate and beta-alanine: step 1/1.</text>
</comment>
<dbReference type="HOGENOM" id="CLU_047148_0_0_6"/>
<organism evidence="9 10">
    <name type="scientific">Citrobacter koseri (strain ATCC BAA-895 / CDC 4225-83 / SGSC4696)</name>
    <dbReference type="NCBI Taxonomy" id="290338"/>
    <lineage>
        <taxon>Bacteria</taxon>
        <taxon>Pseudomonadati</taxon>
        <taxon>Pseudomonadota</taxon>
        <taxon>Gammaproteobacteria</taxon>
        <taxon>Enterobacterales</taxon>
        <taxon>Enterobacteriaceae</taxon>
        <taxon>Citrobacter</taxon>
    </lineage>
</organism>
<dbReference type="NCBIfam" id="TIGR00018">
    <property type="entry name" value="panC"/>
    <property type="match status" value="1"/>
</dbReference>
<evidence type="ECO:0000256" key="2">
    <source>
        <dbReference type="ARBA" id="ARBA00009256"/>
    </source>
</evidence>
<evidence type="ECO:0000256" key="1">
    <source>
        <dbReference type="ARBA" id="ARBA00004990"/>
    </source>
</evidence>
<dbReference type="KEGG" id="cko:CKO_03229"/>
<gene>
    <name evidence="8" type="primary">panC</name>
    <name evidence="9" type="ordered locus">CKO_03229</name>
</gene>
<dbReference type="NCBIfam" id="TIGR00125">
    <property type="entry name" value="cyt_tran_rel"/>
    <property type="match status" value="1"/>
</dbReference>
<evidence type="ECO:0000256" key="4">
    <source>
        <dbReference type="ARBA" id="ARBA00022655"/>
    </source>
</evidence>
<feature type="binding site" evidence="8">
    <location>
        <begin position="209"/>
        <end position="212"/>
    </location>
    <ligand>
        <name>ATP</name>
        <dbReference type="ChEBI" id="CHEBI:30616"/>
    </ligand>
</feature>
<dbReference type="Pfam" id="PF02569">
    <property type="entry name" value="Pantoate_ligase"/>
    <property type="match status" value="1"/>
</dbReference>
<name>A8ALF0_CITK8</name>
<dbReference type="CDD" id="cd00560">
    <property type="entry name" value="PanC"/>
    <property type="match status" value="1"/>
</dbReference>
<protein>
    <recommendedName>
        <fullName evidence="8">Pantothenate synthetase</fullName>
        <shortName evidence="8">PS</shortName>
        <ecNumber evidence="8">6.3.2.1</ecNumber>
    </recommendedName>
    <alternativeName>
        <fullName evidence="8">Pantoate--beta-alanine ligase</fullName>
    </alternativeName>
    <alternativeName>
        <fullName evidence="8">Pantoate-activating enzyme</fullName>
    </alternativeName>
</protein>
<reference evidence="9 10" key="1">
    <citation type="submission" date="2007-08" db="EMBL/GenBank/DDBJ databases">
        <authorList>
            <consortium name="The Citrobacter koseri Genome Sequencing Project"/>
            <person name="McClelland M."/>
            <person name="Sanderson E.K."/>
            <person name="Porwollik S."/>
            <person name="Spieth J."/>
            <person name="Clifton W.S."/>
            <person name="Latreille P."/>
            <person name="Courtney L."/>
            <person name="Wang C."/>
            <person name="Pepin K."/>
            <person name="Bhonagiri V."/>
            <person name="Nash W."/>
            <person name="Johnson M."/>
            <person name="Thiruvilangam P."/>
            <person name="Wilson R."/>
        </authorList>
    </citation>
    <scope>NUCLEOTIDE SEQUENCE [LARGE SCALE GENOMIC DNA]</scope>
    <source>
        <strain evidence="10">ATCC BAA-895 / CDC 4225-83 / SGSC4696</strain>
    </source>
</reference>
<dbReference type="EMBL" id="CP000822">
    <property type="protein sequence ID" value="ABV14313.1"/>
    <property type="molecule type" value="Genomic_DNA"/>
</dbReference>
<feature type="binding site" evidence="8">
    <location>
        <position position="201"/>
    </location>
    <ligand>
        <name>ATP</name>
        <dbReference type="ChEBI" id="CHEBI:30616"/>
    </ligand>
</feature>
<dbReference type="UniPathway" id="UPA00028">
    <property type="reaction ID" value="UER00005"/>
</dbReference>
<dbReference type="Gene3D" id="3.30.1300.10">
    <property type="entry name" value="Pantoate-beta-alanine ligase, C-terminal domain"/>
    <property type="match status" value="1"/>
</dbReference>
<dbReference type="SUPFAM" id="SSF52374">
    <property type="entry name" value="Nucleotidylyl transferase"/>
    <property type="match status" value="1"/>
</dbReference>
<feature type="active site" description="Proton donor" evidence="8">
    <location>
        <position position="60"/>
    </location>
</feature>
<sequence length="307" mass="34046">MPDGATLIRPTNHGPSGNLRSLVVLIIETLPLLRQHIRRLRQDGKRIALVPTMGNLHDGHMKLVEEAKARADVVVVSIFVNPMQFDRPDDLVRYPRTLQEDCEKLNKRKVDFVFAPAPAEIYPQGTDGQTYVDVPGLSTMLEGASRPGHFRGVSTIVSKLFNLVQPDIACFGEKDFQQLALIRKMVADMGYDIEIVGVPIIRAKDGLALSSRNGYLTAEQRKIAPGLNKVMNSVAEKLLAGNRDLEEMIAVAEQELNEKGFRADDIQIRDADTLLELTDSSKRAVILMAAWLGQARLIDNQSVTLTQ</sequence>
<dbReference type="InterPro" id="IPR014729">
    <property type="entry name" value="Rossmann-like_a/b/a_fold"/>
</dbReference>
<dbReference type="FunFam" id="3.40.50.620:FF:000013">
    <property type="entry name" value="Pantothenate synthetase"/>
    <property type="match status" value="1"/>
</dbReference>
<dbReference type="STRING" id="290338.CKO_03229"/>
<keyword evidence="3 8" id="KW-0436">Ligase</keyword>
<evidence type="ECO:0000256" key="6">
    <source>
        <dbReference type="ARBA" id="ARBA00022840"/>
    </source>
</evidence>
<comment type="function">
    <text evidence="8">Catalyzes the condensation of pantoate with beta-alanine in an ATP-dependent reaction via a pantoyl-adenylate intermediate.</text>
</comment>
<evidence type="ECO:0000313" key="10">
    <source>
        <dbReference type="Proteomes" id="UP000008148"/>
    </source>
</evidence>
<dbReference type="PANTHER" id="PTHR21299:SF1">
    <property type="entry name" value="PANTOATE--BETA-ALANINE LIGASE"/>
    <property type="match status" value="1"/>
</dbReference>
<comment type="catalytic activity">
    <reaction evidence="7 8">
        <text>(R)-pantoate + beta-alanine + ATP = (R)-pantothenate + AMP + diphosphate + H(+)</text>
        <dbReference type="Rhea" id="RHEA:10912"/>
        <dbReference type="ChEBI" id="CHEBI:15378"/>
        <dbReference type="ChEBI" id="CHEBI:15980"/>
        <dbReference type="ChEBI" id="CHEBI:29032"/>
        <dbReference type="ChEBI" id="CHEBI:30616"/>
        <dbReference type="ChEBI" id="CHEBI:33019"/>
        <dbReference type="ChEBI" id="CHEBI:57966"/>
        <dbReference type="ChEBI" id="CHEBI:456215"/>
        <dbReference type="EC" id="6.3.2.1"/>
    </reaction>
</comment>
<proteinExistence type="inferred from homology"/>
<feature type="binding site" evidence="8">
    <location>
        <position position="84"/>
    </location>
    <ligand>
        <name>beta-alanine</name>
        <dbReference type="ChEBI" id="CHEBI:57966"/>
    </ligand>
</feature>
<keyword evidence="6 8" id="KW-0067">ATP-binding</keyword>
<keyword evidence="5 8" id="KW-0547">Nucleotide-binding</keyword>
<dbReference type="GO" id="GO:0005829">
    <property type="term" value="C:cytosol"/>
    <property type="evidence" value="ECO:0007669"/>
    <property type="project" value="TreeGrafter"/>
</dbReference>
<dbReference type="InterPro" id="IPR003721">
    <property type="entry name" value="Pantoate_ligase"/>
</dbReference>
<keyword evidence="10" id="KW-1185">Reference proteome</keyword>
<evidence type="ECO:0000256" key="7">
    <source>
        <dbReference type="ARBA" id="ARBA00048258"/>
    </source>
</evidence>
<dbReference type="EC" id="6.3.2.1" evidence="8"/>
<dbReference type="FunFam" id="3.30.1300.10:FF:000001">
    <property type="entry name" value="Pantothenate synthetase"/>
    <property type="match status" value="1"/>
</dbReference>
<keyword evidence="8" id="KW-0963">Cytoplasm</keyword>
<evidence type="ECO:0000256" key="3">
    <source>
        <dbReference type="ARBA" id="ARBA00022598"/>
    </source>
</evidence>
<dbReference type="HAMAP" id="MF_00158">
    <property type="entry name" value="PanC"/>
    <property type="match status" value="1"/>
</dbReference>
<dbReference type="InterPro" id="IPR042176">
    <property type="entry name" value="Pantoate_ligase_C"/>
</dbReference>
<accession>A8ALF0</accession>
<comment type="subunit">
    <text evidence="8">Homodimer.</text>
</comment>
<dbReference type="GO" id="GO:0005524">
    <property type="term" value="F:ATP binding"/>
    <property type="evidence" value="ECO:0007669"/>
    <property type="project" value="UniProtKB-KW"/>
</dbReference>
<dbReference type="GO" id="GO:0015940">
    <property type="term" value="P:pantothenate biosynthetic process"/>
    <property type="evidence" value="ECO:0007669"/>
    <property type="project" value="UniProtKB-UniRule"/>
</dbReference>
<feature type="binding site" evidence="8">
    <location>
        <position position="84"/>
    </location>
    <ligand>
        <name>(R)-pantoate</name>
        <dbReference type="ChEBI" id="CHEBI:15980"/>
    </ligand>
</feature>
<comment type="similarity">
    <text evidence="2 8">Belongs to the pantothenate synthetase family.</text>
</comment>
<keyword evidence="4 8" id="KW-0566">Pantothenate biosynthesis</keyword>
<dbReference type="AlphaFoldDB" id="A8ALF0"/>
<feature type="binding site" evidence="8">
    <location>
        <position position="178"/>
    </location>
    <ligand>
        <name>(R)-pantoate</name>
        <dbReference type="ChEBI" id="CHEBI:15980"/>
    </ligand>
</feature>
<evidence type="ECO:0000256" key="5">
    <source>
        <dbReference type="ARBA" id="ARBA00022741"/>
    </source>
</evidence>
<dbReference type="InterPro" id="IPR004821">
    <property type="entry name" value="Cyt_trans-like"/>
</dbReference>
<comment type="miscellaneous">
    <text evidence="8">The reaction proceeds by a bi uni uni bi ping pong mechanism.</text>
</comment>
<feature type="binding site" evidence="8">
    <location>
        <begin position="172"/>
        <end position="175"/>
    </location>
    <ligand>
        <name>ATP</name>
        <dbReference type="ChEBI" id="CHEBI:30616"/>
    </ligand>
</feature>
<dbReference type="PANTHER" id="PTHR21299">
    <property type="entry name" value="CYTIDYLATE KINASE/PANTOATE-BETA-ALANINE LIGASE"/>
    <property type="match status" value="1"/>
</dbReference>
<evidence type="ECO:0000313" key="9">
    <source>
        <dbReference type="EMBL" id="ABV14313.1"/>
    </source>
</evidence>
<feature type="binding site" evidence="8">
    <location>
        <begin position="53"/>
        <end position="60"/>
    </location>
    <ligand>
        <name>ATP</name>
        <dbReference type="ChEBI" id="CHEBI:30616"/>
    </ligand>
</feature>
<dbReference type="Proteomes" id="UP000008148">
    <property type="component" value="Chromosome"/>
</dbReference>
<evidence type="ECO:0000256" key="8">
    <source>
        <dbReference type="HAMAP-Rule" id="MF_00158"/>
    </source>
</evidence>
<dbReference type="GO" id="GO:0004592">
    <property type="term" value="F:pantoate-beta-alanine ligase activity"/>
    <property type="evidence" value="ECO:0007669"/>
    <property type="project" value="UniProtKB-UniRule"/>
</dbReference>
<dbReference type="Gene3D" id="3.40.50.620">
    <property type="entry name" value="HUPs"/>
    <property type="match status" value="1"/>
</dbReference>